<keyword evidence="2" id="KW-1185">Reference proteome</keyword>
<proteinExistence type="predicted"/>
<gene>
    <name evidence="1" type="ORF">EI291_04995</name>
</gene>
<sequence>MPAPLLASPNPTPPAAAMLLVMMPPAAARPGPAGPYFSATDQSRLQHLLGAGVQVLRIDEAEYPAVVRSFAPPRLPACVLLWQGMELWRQEGLPQPELVAPIIQARLQAVAVAVVCPGPTA</sequence>
<protein>
    <submittedName>
        <fullName evidence="1">Thioredoxin</fullName>
    </submittedName>
</protein>
<dbReference type="Proteomes" id="UP000273500">
    <property type="component" value="Unassembled WGS sequence"/>
</dbReference>
<dbReference type="EMBL" id="RWIT01000002">
    <property type="protein sequence ID" value="RSK50009.1"/>
    <property type="molecule type" value="Genomic_DNA"/>
</dbReference>
<comment type="caution">
    <text evidence="1">The sequence shown here is derived from an EMBL/GenBank/DDBJ whole genome shotgun (WGS) entry which is preliminary data.</text>
</comment>
<evidence type="ECO:0000313" key="2">
    <source>
        <dbReference type="Proteomes" id="UP000273500"/>
    </source>
</evidence>
<accession>A0A3R9MTX4</accession>
<reference evidence="1 2" key="1">
    <citation type="submission" date="2018-12" db="EMBL/GenBank/DDBJ databases">
        <authorList>
            <person name="Feng G."/>
            <person name="Zhu H."/>
        </authorList>
    </citation>
    <scope>NUCLEOTIDE SEQUENCE [LARGE SCALE GENOMIC DNA]</scope>
    <source>
        <strain evidence="1 2">KCTC 12533</strain>
    </source>
</reference>
<evidence type="ECO:0000313" key="1">
    <source>
        <dbReference type="EMBL" id="RSK50009.1"/>
    </source>
</evidence>
<dbReference type="RefSeq" id="WP_125418644.1">
    <property type="nucleotide sequence ID" value="NZ_RWIT01000002.1"/>
</dbReference>
<dbReference type="AlphaFoldDB" id="A0A3R9MTX4"/>
<organism evidence="1 2">
    <name type="scientific">Hymenobacter rigui</name>
    <dbReference type="NCBI Taxonomy" id="334424"/>
    <lineage>
        <taxon>Bacteria</taxon>
        <taxon>Pseudomonadati</taxon>
        <taxon>Bacteroidota</taxon>
        <taxon>Cytophagia</taxon>
        <taxon>Cytophagales</taxon>
        <taxon>Hymenobacteraceae</taxon>
        <taxon>Hymenobacter</taxon>
    </lineage>
</organism>
<name>A0A3R9MTX4_9BACT</name>
<dbReference type="OrthoDB" id="964174at2"/>